<evidence type="ECO:0000256" key="13">
    <source>
        <dbReference type="ARBA" id="ARBA00023027"/>
    </source>
</evidence>
<keyword evidence="9 18" id="KW-0999">Mitochondrion inner membrane</keyword>
<reference evidence="20" key="1">
    <citation type="submission" date="2019-07" db="EMBL/GenBank/DDBJ databases">
        <authorList>
            <person name="Benito J.B."/>
            <person name="Niemiller M.L."/>
        </authorList>
    </citation>
    <scope>NUCLEOTIDE SEQUENCE</scope>
</reference>
<dbReference type="PANTHER" id="PTHR46552">
    <property type="entry name" value="NADH-UBIQUINONE OXIDOREDUCTASE CHAIN 2"/>
    <property type="match status" value="1"/>
</dbReference>
<evidence type="ECO:0000256" key="15">
    <source>
        <dbReference type="ARBA" id="ARBA00023128"/>
    </source>
</evidence>
<feature type="transmembrane region" description="Helical" evidence="18">
    <location>
        <begin position="266"/>
        <end position="289"/>
    </location>
</feature>
<evidence type="ECO:0000256" key="18">
    <source>
        <dbReference type="RuleBase" id="RU003403"/>
    </source>
</evidence>
<feature type="transmembrane region" description="Helical" evidence="18">
    <location>
        <begin position="66"/>
        <end position="96"/>
    </location>
</feature>
<feature type="transmembrane region" description="Helical" evidence="18">
    <location>
        <begin position="148"/>
        <end position="168"/>
    </location>
</feature>
<proteinExistence type="inferred from homology"/>
<evidence type="ECO:0000256" key="6">
    <source>
        <dbReference type="ARBA" id="ARBA00022448"/>
    </source>
</evidence>
<organism evidence="20">
    <name type="scientific">Crangonyx forbesi</name>
    <dbReference type="NCBI Taxonomy" id="111557"/>
    <lineage>
        <taxon>Eukaryota</taxon>
        <taxon>Metazoa</taxon>
        <taxon>Ecdysozoa</taxon>
        <taxon>Arthropoda</taxon>
        <taxon>Crustacea</taxon>
        <taxon>Multicrustacea</taxon>
        <taxon>Malacostraca</taxon>
        <taxon>Eumalacostraca</taxon>
        <taxon>Peracarida</taxon>
        <taxon>Amphipoda</taxon>
        <taxon>Senticaudata</taxon>
        <taxon>Gammarida</taxon>
        <taxon>Crangonyctidira</taxon>
        <taxon>Crangonyctoidea</taxon>
        <taxon>Crangonyctidae</taxon>
        <taxon>Crangonyx</taxon>
    </lineage>
</organism>
<dbReference type="InterPro" id="IPR003917">
    <property type="entry name" value="NADH_UbQ_OxRdtase_chain2"/>
</dbReference>
<keyword evidence="10 18" id="KW-1278">Translocase</keyword>
<evidence type="ECO:0000256" key="3">
    <source>
        <dbReference type="ARBA" id="ARBA00007012"/>
    </source>
</evidence>
<evidence type="ECO:0000256" key="2">
    <source>
        <dbReference type="ARBA" id="ARBA00004448"/>
    </source>
</evidence>
<accession>A0A6C0X5A8</accession>
<evidence type="ECO:0000256" key="16">
    <source>
        <dbReference type="ARBA" id="ARBA00023136"/>
    </source>
</evidence>
<keyword evidence="16 18" id="KW-0472">Membrane</keyword>
<evidence type="ECO:0000256" key="12">
    <source>
        <dbReference type="ARBA" id="ARBA00022989"/>
    </source>
</evidence>
<dbReference type="EC" id="7.1.1.2" evidence="4 18"/>
<evidence type="ECO:0000256" key="1">
    <source>
        <dbReference type="ARBA" id="ARBA00003257"/>
    </source>
</evidence>
<keyword evidence="7 18" id="KW-0679">Respiratory chain</keyword>
<evidence type="ECO:0000256" key="10">
    <source>
        <dbReference type="ARBA" id="ARBA00022967"/>
    </source>
</evidence>
<geneLocation type="mitochondrion" evidence="20"/>
<feature type="domain" description="NADH:quinone oxidoreductase/Mrp antiporter transmembrane" evidence="19">
    <location>
        <begin position="24"/>
        <end position="279"/>
    </location>
</feature>
<dbReference type="GO" id="GO:0008137">
    <property type="term" value="F:NADH dehydrogenase (ubiquinone) activity"/>
    <property type="evidence" value="ECO:0007669"/>
    <property type="project" value="UniProtKB-EC"/>
</dbReference>
<evidence type="ECO:0000256" key="5">
    <source>
        <dbReference type="ARBA" id="ARBA00021008"/>
    </source>
</evidence>
<evidence type="ECO:0000256" key="17">
    <source>
        <dbReference type="ARBA" id="ARBA00049551"/>
    </source>
</evidence>
<comment type="function">
    <text evidence="18">Core subunit of the mitochondrial membrane respiratory chain NADH dehydrogenase (Complex I) which catalyzes electron transfer from NADH through the respiratory chain, using ubiquinone as an electron acceptor. Essential for the catalytic activity and assembly of complex I.</text>
</comment>
<evidence type="ECO:0000259" key="19">
    <source>
        <dbReference type="Pfam" id="PF00361"/>
    </source>
</evidence>
<dbReference type="InterPro" id="IPR001750">
    <property type="entry name" value="ND/Mrp_TM"/>
</dbReference>
<keyword evidence="14 18" id="KW-0830">Ubiquinone</keyword>
<dbReference type="PANTHER" id="PTHR46552:SF1">
    <property type="entry name" value="NADH-UBIQUINONE OXIDOREDUCTASE CHAIN 2"/>
    <property type="match status" value="1"/>
</dbReference>
<evidence type="ECO:0000313" key="20">
    <source>
        <dbReference type="EMBL" id="QIC54444.1"/>
    </source>
</evidence>
<keyword evidence="6" id="KW-0813">Transport</keyword>
<feature type="transmembrane region" description="Helical" evidence="18">
    <location>
        <begin position="310"/>
        <end position="327"/>
    </location>
</feature>
<evidence type="ECO:0000256" key="7">
    <source>
        <dbReference type="ARBA" id="ARBA00022660"/>
    </source>
</evidence>
<comment type="similarity">
    <text evidence="3 18">Belongs to the complex I subunit 2 family.</text>
</comment>
<evidence type="ECO:0000256" key="9">
    <source>
        <dbReference type="ARBA" id="ARBA00022792"/>
    </source>
</evidence>
<dbReference type="AlphaFoldDB" id="A0A6C0X5A8"/>
<evidence type="ECO:0000256" key="11">
    <source>
        <dbReference type="ARBA" id="ARBA00022982"/>
    </source>
</evidence>
<keyword evidence="8 18" id="KW-0812">Transmembrane</keyword>
<comment type="catalytic activity">
    <reaction evidence="17 18">
        <text>a ubiquinone + NADH + 5 H(+)(in) = a ubiquinol + NAD(+) + 4 H(+)(out)</text>
        <dbReference type="Rhea" id="RHEA:29091"/>
        <dbReference type="Rhea" id="RHEA-COMP:9565"/>
        <dbReference type="Rhea" id="RHEA-COMP:9566"/>
        <dbReference type="ChEBI" id="CHEBI:15378"/>
        <dbReference type="ChEBI" id="CHEBI:16389"/>
        <dbReference type="ChEBI" id="CHEBI:17976"/>
        <dbReference type="ChEBI" id="CHEBI:57540"/>
        <dbReference type="ChEBI" id="CHEBI:57945"/>
        <dbReference type="EC" id="7.1.1.2"/>
    </reaction>
</comment>
<evidence type="ECO:0000256" key="4">
    <source>
        <dbReference type="ARBA" id="ARBA00012944"/>
    </source>
</evidence>
<gene>
    <name evidence="20" type="primary">ND2</name>
</gene>
<protein>
    <recommendedName>
        <fullName evidence="5 18">NADH-ubiquinone oxidoreductase chain 2</fullName>
        <ecNumber evidence="4 18">7.1.1.2</ecNumber>
    </recommendedName>
</protein>
<name>A0A6C0X5A8_9CRUS</name>
<feature type="transmembrane region" description="Helical" evidence="18">
    <location>
        <begin position="180"/>
        <end position="209"/>
    </location>
</feature>
<feature type="transmembrane region" description="Helical" evidence="18">
    <location>
        <begin position="230"/>
        <end position="246"/>
    </location>
</feature>
<dbReference type="InterPro" id="IPR050175">
    <property type="entry name" value="Complex_I_Subunit_2"/>
</dbReference>
<dbReference type="GO" id="GO:0006120">
    <property type="term" value="P:mitochondrial electron transport, NADH to ubiquinone"/>
    <property type="evidence" value="ECO:0007669"/>
    <property type="project" value="InterPro"/>
</dbReference>
<keyword evidence="13 18" id="KW-0520">NAD</keyword>
<comment type="subcellular location">
    <subcellularLocation>
        <location evidence="2 18">Mitochondrion inner membrane</location>
        <topology evidence="2 18">Multi-pass membrane protein</topology>
    </subcellularLocation>
</comment>
<evidence type="ECO:0000256" key="14">
    <source>
        <dbReference type="ARBA" id="ARBA00023075"/>
    </source>
</evidence>
<sequence>MLLTPTSISLMITLAFSMLLSVSSNSWFLAWLGLEMNLMVFTPLILKNYNKYSSESTVKYFLTQTFASMLIMMAIAPLLSLGLVKTILIILVSLLLKMGAAPTHSWVPAVSSGVSWPYLLVLLTTQKVAPLFLASYTMNMPLTSSTMYMYIIASASLGSIGGLSQTALRKMLAFSSIAHLAWMLFTLILSSNLTIIYFIFYFIISLTLVYPIHVNQLSTINQILMDKSRLLKLNVIASTMSLSGLPPFTGFAPKMLVLMVSTNNTVIVLILVWSSVTSMFFYLRVILLSTYQSPSTMNTSMTSSYSMNPVLINLLGLPLTPILTNYAN</sequence>
<keyword evidence="11 18" id="KW-0249">Electron transport</keyword>
<dbReference type="GO" id="GO:0005743">
    <property type="term" value="C:mitochondrial inner membrane"/>
    <property type="evidence" value="ECO:0007669"/>
    <property type="project" value="UniProtKB-SubCell"/>
</dbReference>
<keyword evidence="12 18" id="KW-1133">Transmembrane helix</keyword>
<dbReference type="EMBL" id="MN175623">
    <property type="protein sequence ID" value="QIC54444.1"/>
    <property type="molecule type" value="Genomic_DNA"/>
</dbReference>
<keyword evidence="15 18" id="KW-0496">Mitochondrion</keyword>
<evidence type="ECO:0000256" key="8">
    <source>
        <dbReference type="ARBA" id="ARBA00022692"/>
    </source>
</evidence>
<comment type="function">
    <text evidence="1">Core subunit of the mitochondrial membrane respiratory chain NADH dehydrogenase (Complex I) that is believed to belong to the minimal assembly required for catalysis. Complex I functions in the transfer of electrons from NADH to the respiratory chain. The immediate electron acceptor for the enzyme is believed to be ubiquinone.</text>
</comment>
<dbReference type="Pfam" id="PF00361">
    <property type="entry name" value="Proton_antipo_M"/>
    <property type="match status" value="1"/>
</dbReference>
<dbReference type="PRINTS" id="PR01436">
    <property type="entry name" value="NADHDHGNASE2"/>
</dbReference>